<feature type="non-terminal residue" evidence="5">
    <location>
        <position position="1"/>
    </location>
</feature>
<dbReference type="Proteomes" id="UP001328107">
    <property type="component" value="Unassembled WGS sequence"/>
</dbReference>
<dbReference type="GO" id="GO:0005634">
    <property type="term" value="C:nucleus"/>
    <property type="evidence" value="ECO:0007669"/>
    <property type="project" value="TreeGrafter"/>
</dbReference>
<feature type="non-terminal residue" evidence="5">
    <location>
        <position position="299"/>
    </location>
</feature>
<evidence type="ECO:0000313" key="6">
    <source>
        <dbReference type="Proteomes" id="UP001328107"/>
    </source>
</evidence>
<dbReference type="AlphaFoldDB" id="A0AAN5D0P8"/>
<reference evidence="6" key="1">
    <citation type="submission" date="2022-10" db="EMBL/GenBank/DDBJ databases">
        <title>Genome assembly of Pristionchus species.</title>
        <authorList>
            <person name="Yoshida K."/>
            <person name="Sommer R.J."/>
        </authorList>
    </citation>
    <scope>NUCLEOTIDE SEQUENCE [LARGE SCALE GENOMIC DNA]</scope>
    <source>
        <strain evidence="6">RS5460</strain>
    </source>
</reference>
<dbReference type="PANTHER" id="PTHR24336:SF8">
    <property type="entry name" value="LADYBIRD EARLY-RELATED"/>
    <property type="match status" value="1"/>
</dbReference>
<evidence type="ECO:0000256" key="3">
    <source>
        <dbReference type="ARBA" id="ARBA00023242"/>
    </source>
</evidence>
<evidence type="ECO:0000256" key="2">
    <source>
        <dbReference type="ARBA" id="ARBA00023155"/>
    </source>
</evidence>
<evidence type="ECO:0000256" key="4">
    <source>
        <dbReference type="SAM" id="MobiDB-lite"/>
    </source>
</evidence>
<keyword evidence="2" id="KW-0371">Homeobox</keyword>
<comment type="caution">
    <text evidence="5">The sequence shown here is derived from an EMBL/GenBank/DDBJ whole genome shotgun (WGS) entry which is preliminary data.</text>
</comment>
<dbReference type="EMBL" id="BTRK01000005">
    <property type="protein sequence ID" value="GMR54383.1"/>
    <property type="molecule type" value="Genomic_DNA"/>
</dbReference>
<dbReference type="GO" id="GO:0000981">
    <property type="term" value="F:DNA-binding transcription factor activity, RNA polymerase II-specific"/>
    <property type="evidence" value="ECO:0007669"/>
    <property type="project" value="TreeGrafter"/>
</dbReference>
<sequence length="299" mass="33893">SKVHFKVDHNGQKHEFTFQLNEEDEMKEIIDIFLRRENHLLSWKKGDSKVVFKTANDISLAIDYAMRTRKSRSDNPTVYIDLESGIGTDAKNGKVASTAPPIDGLAALRLSESSQNEVDVTKLLDQALHVMVSTAHNKQWIGGLRRALAPLLCPKAQKLQSFSKITVAEIAMKLAALERRMSADVKWLLHQLTYGQVMDLVQSDWLEKPAEGEDTTSFDLMLSAVTAVKLVMELEVAPERKESREDGKSPENEKKNEQQCWFTKQAAAILEQSHNSYYLEQIYRSPEEYLRSKADPSQT</sequence>
<protein>
    <submittedName>
        <fullName evidence="5">Uncharacterized protein</fullName>
    </submittedName>
</protein>
<organism evidence="5 6">
    <name type="scientific">Pristionchus mayeri</name>
    <dbReference type="NCBI Taxonomy" id="1317129"/>
    <lineage>
        <taxon>Eukaryota</taxon>
        <taxon>Metazoa</taxon>
        <taxon>Ecdysozoa</taxon>
        <taxon>Nematoda</taxon>
        <taxon>Chromadorea</taxon>
        <taxon>Rhabditida</taxon>
        <taxon>Rhabditina</taxon>
        <taxon>Diplogasteromorpha</taxon>
        <taxon>Diplogasteroidea</taxon>
        <taxon>Neodiplogasteridae</taxon>
        <taxon>Pristionchus</taxon>
    </lineage>
</organism>
<gene>
    <name evidence="5" type="ORF">PMAYCL1PPCAC_24578</name>
</gene>
<dbReference type="GO" id="GO:1990837">
    <property type="term" value="F:sequence-specific double-stranded DNA binding"/>
    <property type="evidence" value="ECO:0007669"/>
    <property type="project" value="TreeGrafter"/>
</dbReference>
<dbReference type="PANTHER" id="PTHR24336">
    <property type="entry name" value="TRANSCRIPTION FACTOR LBX"/>
    <property type="match status" value="1"/>
</dbReference>
<name>A0AAN5D0P8_9BILA</name>
<keyword evidence="3" id="KW-0539">Nucleus</keyword>
<evidence type="ECO:0000256" key="1">
    <source>
        <dbReference type="ARBA" id="ARBA00023125"/>
    </source>
</evidence>
<accession>A0AAN5D0P8</accession>
<keyword evidence="1" id="KW-0238">DNA-binding</keyword>
<feature type="region of interest" description="Disordered" evidence="4">
    <location>
        <begin position="238"/>
        <end position="259"/>
    </location>
</feature>
<proteinExistence type="predicted"/>
<feature type="compositionally biased region" description="Basic and acidic residues" evidence="4">
    <location>
        <begin position="238"/>
        <end position="257"/>
    </location>
</feature>
<evidence type="ECO:0000313" key="5">
    <source>
        <dbReference type="EMBL" id="GMR54383.1"/>
    </source>
</evidence>
<dbReference type="InterPro" id="IPR051892">
    <property type="entry name" value="LBX_TF"/>
</dbReference>
<keyword evidence="6" id="KW-1185">Reference proteome</keyword>